<evidence type="ECO:0000256" key="3">
    <source>
        <dbReference type="ARBA" id="ARBA00009085"/>
    </source>
</evidence>
<keyword evidence="10" id="KW-0904">Protein phosphatase</keyword>
<dbReference type="InterPro" id="IPR001394">
    <property type="entry name" value="Peptidase_C19_UCH"/>
</dbReference>
<comment type="similarity">
    <text evidence="3">Belongs to the peptidase C19 family.</text>
</comment>
<feature type="compositionally biased region" description="Basic and acidic residues" evidence="15">
    <location>
        <begin position="992"/>
        <end position="1012"/>
    </location>
</feature>
<dbReference type="InterPro" id="IPR041751">
    <property type="entry name" value="MPP_PP2B"/>
</dbReference>
<evidence type="ECO:0000256" key="7">
    <source>
        <dbReference type="ARBA" id="ARBA00022801"/>
    </source>
</evidence>
<feature type="region of interest" description="Disordered" evidence="15">
    <location>
        <begin position="2353"/>
        <end position="2375"/>
    </location>
</feature>
<feature type="compositionally biased region" description="Polar residues" evidence="15">
    <location>
        <begin position="921"/>
        <end position="940"/>
    </location>
</feature>
<dbReference type="PANTHER" id="PTHR22975:SF5">
    <property type="entry name" value="INACTIVE UBIQUITIN CARBOXYL-TERMINAL HYDROLASE 54"/>
    <property type="match status" value="1"/>
</dbReference>
<dbReference type="InterPro" id="IPR004843">
    <property type="entry name" value="Calcineurin-like_PHP"/>
</dbReference>
<keyword evidence="11" id="KW-0408">Iron</keyword>
<comment type="caution">
    <text evidence="17">The sequence shown here is derived from an EMBL/GenBank/DDBJ whole genome shotgun (WGS) entry which is preliminary data.</text>
</comment>
<keyword evidence="18" id="KW-1185">Reference proteome</keyword>
<feature type="compositionally biased region" description="Basic and acidic residues" evidence="15">
    <location>
        <begin position="462"/>
        <end position="472"/>
    </location>
</feature>
<dbReference type="InterPro" id="IPR028889">
    <property type="entry name" value="USP"/>
</dbReference>
<feature type="region of interest" description="Disordered" evidence="15">
    <location>
        <begin position="639"/>
        <end position="689"/>
    </location>
</feature>
<feature type="compositionally biased region" description="Basic and acidic residues" evidence="15">
    <location>
        <begin position="1618"/>
        <end position="1629"/>
    </location>
</feature>
<feature type="compositionally biased region" description="Low complexity" evidence="15">
    <location>
        <begin position="369"/>
        <end position="382"/>
    </location>
</feature>
<dbReference type="SUPFAM" id="SSF54001">
    <property type="entry name" value="Cysteine proteinases"/>
    <property type="match status" value="1"/>
</dbReference>
<evidence type="ECO:0000256" key="2">
    <source>
        <dbReference type="ARBA" id="ARBA00001965"/>
    </source>
</evidence>
<feature type="compositionally biased region" description="Basic and acidic residues" evidence="15">
    <location>
        <begin position="962"/>
        <end position="973"/>
    </location>
</feature>
<comment type="catalytic activity">
    <reaction evidence="13 14">
        <text>O-phospho-L-threonyl-[protein] + H2O = L-threonyl-[protein] + phosphate</text>
        <dbReference type="Rhea" id="RHEA:47004"/>
        <dbReference type="Rhea" id="RHEA-COMP:11060"/>
        <dbReference type="Rhea" id="RHEA-COMP:11605"/>
        <dbReference type="ChEBI" id="CHEBI:15377"/>
        <dbReference type="ChEBI" id="CHEBI:30013"/>
        <dbReference type="ChEBI" id="CHEBI:43474"/>
        <dbReference type="ChEBI" id="CHEBI:61977"/>
        <dbReference type="EC" id="3.1.3.16"/>
    </reaction>
</comment>
<evidence type="ECO:0000259" key="16">
    <source>
        <dbReference type="PROSITE" id="PS50235"/>
    </source>
</evidence>
<evidence type="ECO:0000256" key="6">
    <source>
        <dbReference type="ARBA" id="ARBA00022786"/>
    </source>
</evidence>
<dbReference type="FunFam" id="3.90.70.10:FF:000041">
    <property type="entry name" value="Inactive ubiquitin carboxyl-terminal hydrolase 53"/>
    <property type="match status" value="1"/>
</dbReference>
<dbReference type="GO" id="GO:0005516">
    <property type="term" value="F:calmodulin binding"/>
    <property type="evidence" value="ECO:0007669"/>
    <property type="project" value="UniProtKB-KW"/>
</dbReference>
<dbReference type="EC" id="3.1.3.16" evidence="14"/>
<dbReference type="SMART" id="SM00156">
    <property type="entry name" value="PP2Ac"/>
    <property type="match status" value="1"/>
</dbReference>
<evidence type="ECO:0000313" key="17">
    <source>
        <dbReference type="EMBL" id="MXQ78992.1"/>
    </source>
</evidence>
<keyword evidence="6" id="KW-0833">Ubl conjugation pathway</keyword>
<reference evidence="17" key="1">
    <citation type="submission" date="2019-10" db="EMBL/GenBank/DDBJ databases">
        <title>The sequence and de novo assembly of the wild yak genome.</title>
        <authorList>
            <person name="Liu Y."/>
        </authorList>
    </citation>
    <scope>NUCLEOTIDE SEQUENCE [LARGE SCALE GENOMIC DNA]</scope>
    <source>
        <strain evidence="17">WY2019</strain>
    </source>
</reference>
<evidence type="ECO:0000256" key="10">
    <source>
        <dbReference type="ARBA" id="ARBA00022912"/>
    </source>
</evidence>
<dbReference type="PROSITE" id="PS50235">
    <property type="entry name" value="USP_3"/>
    <property type="match status" value="1"/>
</dbReference>
<comment type="cofactor">
    <cofactor evidence="2">
        <name>Fe(3+)</name>
        <dbReference type="ChEBI" id="CHEBI:29034"/>
    </cofactor>
</comment>
<dbReference type="PRINTS" id="PR00114">
    <property type="entry name" value="STPHPHTASE"/>
</dbReference>
<dbReference type="InterPro" id="IPR006186">
    <property type="entry name" value="Ser/Thr-sp_prot-phosphatase"/>
</dbReference>
<feature type="region of interest" description="Disordered" evidence="15">
    <location>
        <begin position="1609"/>
        <end position="1632"/>
    </location>
</feature>
<evidence type="ECO:0000313" key="18">
    <source>
        <dbReference type="Proteomes" id="UP000322234"/>
    </source>
</evidence>
<feature type="compositionally biased region" description="Low complexity" evidence="15">
    <location>
        <begin position="539"/>
        <end position="552"/>
    </location>
</feature>
<dbReference type="InterPro" id="IPR029052">
    <property type="entry name" value="Metallo-depent_PP-like"/>
</dbReference>
<dbReference type="CDD" id="cd07416">
    <property type="entry name" value="MPP_PP2B"/>
    <property type="match status" value="1"/>
</dbReference>
<evidence type="ECO:0000256" key="12">
    <source>
        <dbReference type="ARBA" id="ARBA00047761"/>
    </source>
</evidence>
<feature type="domain" description="USP" evidence="16">
    <location>
        <begin position="14"/>
        <end position="335"/>
    </location>
</feature>
<feature type="compositionally biased region" description="Polar residues" evidence="15">
    <location>
        <begin position="1367"/>
        <end position="1377"/>
    </location>
</feature>
<feature type="compositionally biased region" description="Basic and acidic residues" evidence="15">
    <location>
        <begin position="589"/>
        <end position="600"/>
    </location>
</feature>
<evidence type="ECO:0000256" key="9">
    <source>
        <dbReference type="ARBA" id="ARBA00022860"/>
    </source>
</evidence>
<feature type="region of interest" description="Disordered" evidence="15">
    <location>
        <begin position="1333"/>
        <end position="1390"/>
    </location>
</feature>
<protein>
    <recommendedName>
        <fullName evidence="14">Serine/threonine-protein phosphatase</fullName>
        <ecNumber evidence="14">3.1.3.16</ecNumber>
    </recommendedName>
</protein>
<evidence type="ECO:0000256" key="14">
    <source>
        <dbReference type="RuleBase" id="RU004273"/>
    </source>
</evidence>
<dbReference type="Gene3D" id="3.90.70.10">
    <property type="entry name" value="Cysteine proteinases"/>
    <property type="match status" value="1"/>
</dbReference>
<dbReference type="FunFam" id="3.60.21.10:FF:000002">
    <property type="entry name" value="Serine/threonine-protein phosphatase"/>
    <property type="match status" value="1"/>
</dbReference>
<dbReference type="SUPFAM" id="SSF56300">
    <property type="entry name" value="Metallo-dependent phosphatases"/>
    <property type="match status" value="1"/>
</dbReference>
<dbReference type="GO" id="GO:0016579">
    <property type="term" value="P:protein deubiquitination"/>
    <property type="evidence" value="ECO:0007669"/>
    <property type="project" value="InterPro"/>
</dbReference>
<keyword evidence="7 14" id="KW-0378">Hydrolase</keyword>
<dbReference type="InterPro" id="IPR038765">
    <property type="entry name" value="Papain-like_cys_pep_sf"/>
</dbReference>
<gene>
    <name evidence="17" type="ORF">E5288_WYG000344</name>
</gene>
<proteinExistence type="inferred from homology"/>
<feature type="region of interest" description="Disordered" evidence="15">
    <location>
        <begin position="1122"/>
        <end position="1243"/>
    </location>
</feature>
<feature type="region of interest" description="Disordered" evidence="15">
    <location>
        <begin position="1407"/>
        <end position="1443"/>
    </location>
</feature>
<dbReference type="Gene3D" id="3.60.21.10">
    <property type="match status" value="1"/>
</dbReference>
<comment type="cofactor">
    <cofactor evidence="1">
        <name>Zn(2+)</name>
        <dbReference type="ChEBI" id="CHEBI:29105"/>
    </cofactor>
</comment>
<evidence type="ECO:0000256" key="13">
    <source>
        <dbReference type="ARBA" id="ARBA00048336"/>
    </source>
</evidence>
<feature type="region of interest" description="Disordered" evidence="15">
    <location>
        <begin position="838"/>
        <end position="874"/>
    </location>
</feature>
<keyword evidence="5" id="KW-0479">Metal-binding</keyword>
<feature type="compositionally biased region" description="Low complexity" evidence="15">
    <location>
        <begin position="639"/>
        <end position="654"/>
    </location>
</feature>
<feature type="compositionally biased region" description="Basic and acidic residues" evidence="15">
    <location>
        <begin position="1144"/>
        <end position="1155"/>
    </location>
</feature>
<evidence type="ECO:0000256" key="15">
    <source>
        <dbReference type="SAM" id="MobiDB-lite"/>
    </source>
</evidence>
<dbReference type="Proteomes" id="UP000322234">
    <property type="component" value="Unassembled WGS sequence"/>
</dbReference>
<comment type="catalytic activity">
    <reaction evidence="12">
        <text>O-phospho-L-seryl-[protein] + H2O = L-seryl-[protein] + phosphate</text>
        <dbReference type="Rhea" id="RHEA:20629"/>
        <dbReference type="Rhea" id="RHEA-COMP:9863"/>
        <dbReference type="Rhea" id="RHEA-COMP:11604"/>
        <dbReference type="ChEBI" id="CHEBI:15377"/>
        <dbReference type="ChEBI" id="CHEBI:29999"/>
        <dbReference type="ChEBI" id="CHEBI:43474"/>
        <dbReference type="ChEBI" id="CHEBI:83421"/>
        <dbReference type="EC" id="3.1.3.16"/>
    </reaction>
</comment>
<organism evidence="17 18">
    <name type="scientific">Bos mutus</name>
    <name type="common">wild yak</name>
    <dbReference type="NCBI Taxonomy" id="72004"/>
    <lineage>
        <taxon>Eukaryota</taxon>
        <taxon>Metazoa</taxon>
        <taxon>Chordata</taxon>
        <taxon>Craniata</taxon>
        <taxon>Vertebrata</taxon>
        <taxon>Euteleostomi</taxon>
        <taxon>Mammalia</taxon>
        <taxon>Eutheria</taxon>
        <taxon>Laurasiatheria</taxon>
        <taxon>Artiodactyla</taxon>
        <taxon>Ruminantia</taxon>
        <taxon>Pecora</taxon>
        <taxon>Bovidae</taxon>
        <taxon>Bovinae</taxon>
        <taxon>Bos</taxon>
    </lineage>
</organism>
<name>A0A6B0QPT9_9CETA</name>
<dbReference type="Pfam" id="PF00443">
    <property type="entry name" value="UCH"/>
    <property type="match status" value="1"/>
</dbReference>
<evidence type="ECO:0000256" key="5">
    <source>
        <dbReference type="ARBA" id="ARBA00022723"/>
    </source>
</evidence>
<keyword evidence="8" id="KW-0862">Zinc</keyword>
<feature type="region of interest" description="Disordered" evidence="15">
    <location>
        <begin position="357"/>
        <end position="382"/>
    </location>
</feature>
<feature type="region of interest" description="Disordered" evidence="15">
    <location>
        <begin position="1694"/>
        <end position="1716"/>
    </location>
</feature>
<dbReference type="PANTHER" id="PTHR22975">
    <property type="entry name" value="UBIQUITIN SPECIFIC PROTEINASE"/>
    <property type="match status" value="1"/>
</dbReference>
<feature type="compositionally biased region" description="Polar residues" evidence="15">
    <location>
        <begin position="492"/>
        <end position="509"/>
    </location>
</feature>
<dbReference type="PROSITE" id="PS00125">
    <property type="entry name" value="SER_THR_PHOSPHATASE"/>
    <property type="match status" value="1"/>
</dbReference>
<dbReference type="GO" id="GO:0046872">
    <property type="term" value="F:metal ion binding"/>
    <property type="evidence" value="ECO:0007669"/>
    <property type="project" value="UniProtKB-KW"/>
</dbReference>
<dbReference type="GO" id="GO:0004723">
    <property type="term" value="F:calcium-dependent protein serine/threonine phosphatase activity"/>
    <property type="evidence" value="ECO:0007669"/>
    <property type="project" value="UniProtKB-ARBA"/>
</dbReference>
<evidence type="ECO:0000256" key="1">
    <source>
        <dbReference type="ARBA" id="ARBA00001947"/>
    </source>
</evidence>
<sequence>MFAPRSSTSIAPSKGLSNEPGQNSCFLNSALQVLWHLDIFRRSFRQLTTHKCMGDSCIFCALKGIFNQFQCSSEKVLPSDALRSALAKTFQDEQRFQLGIMDDAAECFENLLMRIHFHIADETKEDICTAQHCISHQKFAMTLFEQCVCTSCGATSDPLPFIQMVHYISTTSLCNQAICMLERREKPSPSMFGELLQNASTMGDLRNCPSNCGERIRIRRVLMNAPQIITIGLVWDSDHSDLAEDVIHSLGTCLKLGDLFFRVTDDRAKQSELYLVGMICYYGKHYSTFFFQTKIRKWMYFDDAHVKEIGPKWKDVVTKCIKGHYQPLLLLYADPQGTPVSTQDLPPQVEFQSYSRTCYDSEDSGREPSISSDTRTDSSTESYPYKHFHHESVVSHFSSDSQGTVIYNVETDSTSQSSRDTGHLTDSECNQKLPSKKGSLIERKRSSGRVRRKGDESQASGYHRETLKEKQAPRNASKSSSSTNRLRDFKETVSNMIHNRPSLASQTTLGPPCVGKGGEQTDKKPPRSLPLHSRDWEVESTSSESKSSSSSKYRPTWRPKRESLNIDSIFSKDKRKHSGYTQLSPFSEDSAKEFTPDESSKPPAYDIKTGPSPQYKIWGPARPGCHFLEQHPRLIQRMESGYESSERNSSSPVSLDAALPESSSVCRDPSAKRSAGLAPSWRHIPKSHSSSILEADSAVSRSGWMKNQPLSGGEISSKTELDELQEEVARRAQEQELRRKREKELEAAKGFNPHPSRFMDLDELQNQGRSDGFERSLQEADSVFEESLHLEQKGDCAAALALCNEAISKLRLALHGASSSTHSRALVDKKLQISIRKARSLQDRMQQQQSSQPPSQPSTCLPSQGGALPQPTSEQPIPLQVLLSQEAQLEPYTNTEFGASTFIYSPASCHEPHSPLFPESSALSAPQHNSPSGSASNLLTSVEVDSIDPSVFHRQGLPKTPGRPEKSSHHGWESEDELQSCRGESSSCARSPQREGRDTDREQLFREKRDPADSSQVMPWPQPIGIIATSERGEAHSLGCGPSNSAAQPSLSLYRACHPVKPAPSSSVLHSSNTVQKTNQCLQTQNFKIPLTSNMDRGSEEPSMPEFPTTKGLVRSLAEQFQRMHGASTRDGTGAQDRSLPNSLRKDSPPSDRKPPFPQSQGKGHWSWAKQQPSLDGRNKLPSWEEPANHPSLATNSGPPNGEASRGGQPRLAESGIYHGKPSQVRDAGPKELGSSVDSGTSLPLDSWVNVTRLCDSQLKHGVPGPGMKSSPHDSHTCVTYPERNHIILHPHWNQDTEQETSELESLYQASLQVSQSGCSGCGQQEVAWNPLSQTGSADGVGRRLHSAPGLGLSKTPTAEMEHSLHEANSVSASQAAPCQGPSRECGEDDQYGAENFRRISRSLSGTVVSEREEVPVSSHSFDSSSVRKKPLETRHRCSSSSSLPVIHDPPVFLLGPQLYPPQPQFLSPDVLMPSMAGEPHRPPGTSRSVQQFLAMCDRGETSEGVKYTGKTLNYRSLPHRSRTDASRGMWSEANQHVGARFLTTPGCKPQLTHTATLPERHQGLQVPHAQSWGDLFHSPSHPPVVHPVSPPSSSLCVPLRSAWNSGPVPGFRAPGPRRVDMPPDDDWRQSSYALPSRHRRTGREEFLFVLADAPSREQIRARALQHSRCFSNFAQVPRACSAPAPASAVHAGLSPSVGKEGPPCSPAAPPLGSAVPFPPTHRLTSEEVFDMDGIPRVDVLKNHLVKEGRVDEEIALRIINEGAAILRREKTMIEVEAPITVCGDIHGQFFDLMKLFEVGGSPANTRYLFLGDYVDRGYFSIECVLYLWVLKILYPSTLFLLRGNHECRHLTEYFTFKQECKIKYSERVYEACMEAFDSLPLAALLNQQFLCVHGGLSPEIHTLDDIRRLDRFKEPPAFGPMCDLLWSDPSEDFGNEKSQEHFSHNTVRGCSYFYNYPAVCEFLQNNNLLSIIRAHEAQDAGYRMYRKSQTTGFPSLITIFSAPNYLDVYNNKAAVLKYENNVMNIRQFNCSPHPYWLPNFMDVFTWSLPFVGEKVTEMLVNVLSICSDDELMTEGEDQFDVGSAAARKEIIRNKIRAIGKMARVFSVLREESESVLTLKGLTPTGMLPSGVLAGGRQTLQSGFFFLFKKMYFDSLYISCLSFFLLCYMMTPYVNNGELMIIAFSAVQYDPSHLSHSFCMPLLTSVQPQLRLLRLKKVRSESLRWAEICGVWIQVWYSRDKKMMKSFSGKSGMGIGFSYKMFSITDLSNLHFVKQYEDSLHHIESAVLKRQRNLSCPDLLRFKPHRFKKKISKFQNYEELQNYSFKEILKCSGSVLITQCSIEAMVLFSHSDNSSNVGQPPTPPTNLKDPGSHCRKVRTRESGYTNSDMSLMIYTDANAKIWLLIPTFLPSVQKISPFVSGTHSRHRGKYDVKDFTNTILPQTL</sequence>
<feature type="compositionally biased region" description="Low complexity" evidence="15">
    <location>
        <begin position="1416"/>
        <end position="1425"/>
    </location>
</feature>
<dbReference type="CDD" id="cd02257">
    <property type="entry name" value="Peptidase_C19"/>
    <property type="match status" value="1"/>
</dbReference>
<accession>A0A6B0QPT9</accession>
<feature type="region of interest" description="Disordered" evidence="15">
    <location>
        <begin position="913"/>
        <end position="1021"/>
    </location>
</feature>
<dbReference type="EMBL" id="VBQZ03000001">
    <property type="protein sequence ID" value="MXQ78992.1"/>
    <property type="molecule type" value="Genomic_DNA"/>
</dbReference>
<dbReference type="GO" id="GO:0004843">
    <property type="term" value="F:cysteine-type deubiquitinase activity"/>
    <property type="evidence" value="ECO:0007669"/>
    <property type="project" value="InterPro"/>
</dbReference>
<evidence type="ECO:0000256" key="11">
    <source>
        <dbReference type="ARBA" id="ARBA00023004"/>
    </source>
</evidence>
<feature type="compositionally biased region" description="Polar residues" evidence="15">
    <location>
        <begin position="474"/>
        <end position="484"/>
    </location>
</feature>
<keyword evidence="9" id="KW-0112">Calmodulin-binding</keyword>
<dbReference type="Pfam" id="PF00149">
    <property type="entry name" value="Metallophos"/>
    <property type="match status" value="1"/>
</dbReference>
<evidence type="ECO:0000256" key="4">
    <source>
        <dbReference type="ARBA" id="ARBA00009905"/>
    </source>
</evidence>
<evidence type="ECO:0000256" key="8">
    <source>
        <dbReference type="ARBA" id="ARBA00022833"/>
    </source>
</evidence>
<comment type="similarity">
    <text evidence="4">Belongs to the PPP phosphatase family. PP-2B subfamily.</text>
</comment>
<feature type="region of interest" description="Disordered" evidence="15">
    <location>
        <begin position="412"/>
        <end position="612"/>
    </location>
</feature>
<dbReference type="InterPro" id="IPR052398">
    <property type="entry name" value="Ubiquitin_hydrolase_53/54"/>
</dbReference>